<dbReference type="PANTHER" id="PTHR23329:SF1">
    <property type="entry name" value="TUFTELIN-INTERACTING PROTEIN 11"/>
    <property type="match status" value="1"/>
</dbReference>
<dbReference type="RefSeq" id="XP_033579450.1">
    <property type="nucleotide sequence ID" value="XM_033715342.1"/>
</dbReference>
<evidence type="ECO:0000256" key="2">
    <source>
        <dbReference type="SAM" id="Coils"/>
    </source>
</evidence>
<evidence type="ECO:0000313" key="5">
    <source>
        <dbReference type="EMBL" id="KAF2812486.1"/>
    </source>
</evidence>
<dbReference type="PANTHER" id="PTHR23329">
    <property type="entry name" value="TUFTELIN-INTERACTING PROTEIN 11-RELATED"/>
    <property type="match status" value="1"/>
</dbReference>
<evidence type="ECO:0000256" key="3">
    <source>
        <dbReference type="SAM" id="MobiDB-lite"/>
    </source>
</evidence>
<accession>A0A6A6YU49</accession>
<feature type="compositionally biased region" description="Pro residues" evidence="3">
    <location>
        <begin position="631"/>
        <end position="643"/>
    </location>
</feature>
<dbReference type="PROSITE" id="PS50174">
    <property type="entry name" value="G_PATCH"/>
    <property type="match status" value="1"/>
</dbReference>
<feature type="domain" description="G-patch" evidence="4">
    <location>
        <begin position="43"/>
        <end position="89"/>
    </location>
</feature>
<feature type="region of interest" description="Disordered" evidence="3">
    <location>
        <begin position="1"/>
        <end position="46"/>
    </location>
</feature>
<dbReference type="GO" id="GO:0003676">
    <property type="term" value="F:nucleic acid binding"/>
    <property type="evidence" value="ECO:0007669"/>
    <property type="project" value="InterPro"/>
</dbReference>
<sequence length="744" mass="82939">PPNPLDLSAMERPAFKRKGDFSDAASRKSAKNGDGDHAGAKPKMSFAEKMMAKMGYQEGQGLGKTGEGILNPIEVKLRPQGAGVGAVKEKTAQAKAEAKRAAEQRGEEYEDSSEEERKARKRRKEIIRSGNASGASTPGGFGRTKTKYRTAADIEAASDGLHVPNVLKSLIDATGKEARLLTSTAGLMTPLGGTSDTEAEKLARKARMELEAFADAWNDVTEKKKFLFLEEDQLQQEIEAQQEEIRKVKGVTEAIAALGQLDLNKASTADEAANKWTEVVSQLDTIQFEFRNEIQNFGLSEAAVAAIHPLFKQEMLDWDPLENPMHLVPHIHRLRTILGITTKDTVAVLNGGDTFDIGRRHKSTTAYETMIYTLWLPKVRTAVTNEWDVYKPTTLIALVEAWKDILPPFVYHNVLNQLIVQKLTTAVHNWNPRTSLKKRSSTPLPHVWLFPWLQYLSDHHTDPRSSSGLLVDVKRKFRLSLDTWDLSRGVMPGLENWREVLRGELDNALVRHLLPRLALLLTSDFEVDPSDQDLKPLERVIAWNSFFKASVLAQLFLAEFFPKWLTVLHQWLTADPNYEEVGQWFTWWKSYFPDEINSTRAVAEMWDKGLAMMNEALDLGDRAKAELAPPRAGPPVAGPPGTPKAPGIARKDPRSARKEVVEEATFKDVVEAWCSEENLLLIPLREAHATTGLPLFRVTASATGKGGALVYLKGDVVWAQNKKEKSVWEPIGLEEALVQKAEGK</sequence>
<dbReference type="Pfam" id="PF01585">
    <property type="entry name" value="G-patch"/>
    <property type="match status" value="1"/>
</dbReference>
<organism evidence="5">
    <name type="scientific">Mytilinidion resinicola</name>
    <dbReference type="NCBI Taxonomy" id="574789"/>
    <lineage>
        <taxon>Eukaryota</taxon>
        <taxon>Fungi</taxon>
        <taxon>Dikarya</taxon>
        <taxon>Ascomycota</taxon>
        <taxon>Pezizomycotina</taxon>
        <taxon>Dothideomycetes</taxon>
        <taxon>Pleosporomycetidae</taxon>
        <taxon>Mytilinidiales</taxon>
        <taxon>Mytilinidiaceae</taxon>
        <taxon>Mytilinidion</taxon>
    </lineage>
</organism>
<evidence type="ECO:0000313" key="7">
    <source>
        <dbReference type="RefSeq" id="XP_033579450.1"/>
    </source>
</evidence>
<feature type="region of interest" description="Disordered" evidence="3">
    <location>
        <begin position="81"/>
        <end position="144"/>
    </location>
</feature>
<keyword evidence="6" id="KW-1185">Reference proteome</keyword>
<name>A0A6A6YU49_9PEZI</name>
<feature type="non-terminal residue" evidence="5">
    <location>
        <position position="1"/>
    </location>
</feature>
<dbReference type="SMART" id="SM00443">
    <property type="entry name" value="G_patch"/>
    <property type="match status" value="1"/>
</dbReference>
<feature type="coiled-coil region" evidence="2">
    <location>
        <begin position="224"/>
        <end position="251"/>
    </location>
</feature>
<proteinExistence type="inferred from homology"/>
<dbReference type="GeneID" id="54456235"/>
<feature type="compositionally biased region" description="Basic and acidic residues" evidence="3">
    <location>
        <begin position="87"/>
        <end position="107"/>
    </location>
</feature>
<evidence type="ECO:0000313" key="6">
    <source>
        <dbReference type="Proteomes" id="UP000504636"/>
    </source>
</evidence>
<dbReference type="Proteomes" id="UP000504636">
    <property type="component" value="Unplaced"/>
</dbReference>
<dbReference type="InterPro" id="IPR045211">
    <property type="entry name" value="TFP11/STIP/Ntr1"/>
</dbReference>
<dbReference type="GO" id="GO:0000390">
    <property type="term" value="P:spliceosomal complex disassembly"/>
    <property type="evidence" value="ECO:0007669"/>
    <property type="project" value="InterPro"/>
</dbReference>
<evidence type="ECO:0000259" key="4">
    <source>
        <dbReference type="PROSITE" id="PS50174"/>
    </source>
</evidence>
<gene>
    <name evidence="5 7" type="ORF">BDZ99DRAFT_383658</name>
</gene>
<reference evidence="5 7" key="1">
    <citation type="journal article" date="2020" name="Stud. Mycol.">
        <title>101 Dothideomycetes genomes: a test case for predicting lifestyles and emergence of pathogens.</title>
        <authorList>
            <person name="Haridas S."/>
            <person name="Albert R."/>
            <person name="Binder M."/>
            <person name="Bloem J."/>
            <person name="Labutti K."/>
            <person name="Salamov A."/>
            <person name="Andreopoulos B."/>
            <person name="Baker S."/>
            <person name="Barry K."/>
            <person name="Bills G."/>
            <person name="Bluhm B."/>
            <person name="Cannon C."/>
            <person name="Castanera R."/>
            <person name="Culley D."/>
            <person name="Daum C."/>
            <person name="Ezra D."/>
            <person name="Gonzalez J."/>
            <person name="Henrissat B."/>
            <person name="Kuo A."/>
            <person name="Liang C."/>
            <person name="Lipzen A."/>
            <person name="Lutzoni F."/>
            <person name="Magnuson J."/>
            <person name="Mondo S."/>
            <person name="Nolan M."/>
            <person name="Ohm R."/>
            <person name="Pangilinan J."/>
            <person name="Park H.-J."/>
            <person name="Ramirez L."/>
            <person name="Alfaro M."/>
            <person name="Sun H."/>
            <person name="Tritt A."/>
            <person name="Yoshinaga Y."/>
            <person name="Zwiers L.-H."/>
            <person name="Turgeon B."/>
            <person name="Goodwin S."/>
            <person name="Spatafora J."/>
            <person name="Crous P."/>
            <person name="Grigoriev I."/>
        </authorList>
    </citation>
    <scope>NUCLEOTIDE SEQUENCE</scope>
    <source>
        <strain evidence="5 7">CBS 304.34</strain>
    </source>
</reference>
<dbReference type="Pfam" id="PF07842">
    <property type="entry name" value="GCFC"/>
    <property type="match status" value="1"/>
</dbReference>
<dbReference type="AlphaFoldDB" id="A0A6A6YU49"/>
<dbReference type="GO" id="GO:0071008">
    <property type="term" value="C:U2-type post-mRNA release spliceosomal complex"/>
    <property type="evidence" value="ECO:0007669"/>
    <property type="project" value="TreeGrafter"/>
</dbReference>
<reference evidence="7" key="3">
    <citation type="submission" date="2025-04" db="UniProtKB">
        <authorList>
            <consortium name="RefSeq"/>
        </authorList>
    </citation>
    <scope>IDENTIFICATION</scope>
    <source>
        <strain evidence="7">CBS 304.34</strain>
    </source>
</reference>
<keyword evidence="2" id="KW-0175">Coiled coil</keyword>
<comment type="similarity">
    <text evidence="1">Belongs to the TFP11/STIP family.</text>
</comment>
<dbReference type="OrthoDB" id="4822at2759"/>
<feature type="region of interest" description="Disordered" evidence="3">
    <location>
        <begin position="628"/>
        <end position="654"/>
    </location>
</feature>
<evidence type="ECO:0000256" key="1">
    <source>
        <dbReference type="ARBA" id="ARBA00010900"/>
    </source>
</evidence>
<dbReference type="InterPro" id="IPR022783">
    <property type="entry name" value="GCFC_dom"/>
</dbReference>
<protein>
    <submittedName>
        <fullName evidence="5 7">G-patch domain-containing protein</fullName>
    </submittedName>
</protein>
<dbReference type="InterPro" id="IPR000467">
    <property type="entry name" value="G_patch_dom"/>
</dbReference>
<dbReference type="EMBL" id="MU003697">
    <property type="protein sequence ID" value="KAF2812486.1"/>
    <property type="molecule type" value="Genomic_DNA"/>
</dbReference>
<reference evidence="7" key="2">
    <citation type="submission" date="2020-04" db="EMBL/GenBank/DDBJ databases">
        <authorList>
            <consortium name="NCBI Genome Project"/>
        </authorList>
    </citation>
    <scope>NUCLEOTIDE SEQUENCE</scope>
    <source>
        <strain evidence="7">CBS 304.34</strain>
    </source>
</reference>